<evidence type="ECO:0000256" key="4">
    <source>
        <dbReference type="ARBA" id="ARBA00023216"/>
    </source>
</evidence>
<keyword evidence="9" id="KW-1185">Reference proteome</keyword>
<dbReference type="SMART" id="SM00335">
    <property type="entry name" value="ANX"/>
    <property type="match status" value="4"/>
</dbReference>
<dbReference type="GO" id="GO:0005737">
    <property type="term" value="C:cytoplasm"/>
    <property type="evidence" value="ECO:0007669"/>
    <property type="project" value="TreeGrafter"/>
</dbReference>
<dbReference type="Pfam" id="PF00191">
    <property type="entry name" value="Annexin"/>
    <property type="match status" value="4"/>
</dbReference>
<dbReference type="GO" id="GO:0001786">
    <property type="term" value="F:phosphatidylserine binding"/>
    <property type="evidence" value="ECO:0007669"/>
    <property type="project" value="TreeGrafter"/>
</dbReference>
<dbReference type="InterPro" id="IPR001464">
    <property type="entry name" value="Annexin"/>
</dbReference>
<proteinExistence type="inferred from homology"/>
<dbReference type="InterPro" id="IPR018252">
    <property type="entry name" value="Annexin_repeat_CS"/>
</dbReference>
<evidence type="ECO:0000256" key="7">
    <source>
        <dbReference type="SAM" id="MobiDB-lite"/>
    </source>
</evidence>
<feature type="region of interest" description="Disordered" evidence="7">
    <location>
        <begin position="1"/>
        <end position="145"/>
    </location>
</feature>
<comment type="similarity">
    <text evidence="1 6">Belongs to the annexin family.</text>
</comment>
<comment type="caution">
    <text evidence="8">The sequence shown here is derived from an EMBL/GenBank/DDBJ whole genome shotgun (WGS) entry which is preliminary data.</text>
</comment>
<reference evidence="9" key="1">
    <citation type="journal article" date="2023" name="Mol. Phylogenet. Evol.">
        <title>Genome-scale phylogeny and comparative genomics of the fungal order Sordariales.</title>
        <authorList>
            <person name="Hensen N."/>
            <person name="Bonometti L."/>
            <person name="Westerberg I."/>
            <person name="Brannstrom I.O."/>
            <person name="Guillou S."/>
            <person name="Cros-Aarteil S."/>
            <person name="Calhoun S."/>
            <person name="Haridas S."/>
            <person name="Kuo A."/>
            <person name="Mondo S."/>
            <person name="Pangilinan J."/>
            <person name="Riley R."/>
            <person name="LaButti K."/>
            <person name="Andreopoulos B."/>
            <person name="Lipzen A."/>
            <person name="Chen C."/>
            <person name="Yan M."/>
            <person name="Daum C."/>
            <person name="Ng V."/>
            <person name="Clum A."/>
            <person name="Steindorff A."/>
            <person name="Ohm R.A."/>
            <person name="Martin F."/>
            <person name="Silar P."/>
            <person name="Natvig D.O."/>
            <person name="Lalanne C."/>
            <person name="Gautier V."/>
            <person name="Ament-Velasquez S.L."/>
            <person name="Kruys A."/>
            <person name="Hutchinson M.I."/>
            <person name="Powell A.J."/>
            <person name="Barry K."/>
            <person name="Miller A.N."/>
            <person name="Grigoriev I.V."/>
            <person name="Debuchy R."/>
            <person name="Gladieux P."/>
            <person name="Hiltunen Thoren M."/>
            <person name="Johannesson H."/>
        </authorList>
    </citation>
    <scope>NUCLEOTIDE SEQUENCE [LARGE SCALE GENOMIC DNA]</scope>
    <source>
        <strain evidence="9">CBS 340.73</strain>
    </source>
</reference>
<comment type="domain">
    <text evidence="6">A pair of annexin repeats may form one binding site for calcium and phospholipid.</text>
</comment>
<protein>
    <recommendedName>
        <fullName evidence="6">Annexin</fullName>
    </recommendedName>
</protein>
<evidence type="ECO:0000256" key="1">
    <source>
        <dbReference type="ARBA" id="ARBA00007831"/>
    </source>
</evidence>
<evidence type="ECO:0000256" key="5">
    <source>
        <dbReference type="ARBA" id="ARBA00023302"/>
    </source>
</evidence>
<dbReference type="FunFam" id="1.10.220.10:FF:000002">
    <property type="entry name" value="Annexin"/>
    <property type="match status" value="1"/>
</dbReference>
<dbReference type="GO" id="GO:0005634">
    <property type="term" value="C:nucleus"/>
    <property type="evidence" value="ECO:0007669"/>
    <property type="project" value="TreeGrafter"/>
</dbReference>
<dbReference type="AlphaFoldDB" id="A0AAN6N6S8"/>
<dbReference type="GO" id="GO:0005509">
    <property type="term" value="F:calcium ion binding"/>
    <property type="evidence" value="ECO:0007669"/>
    <property type="project" value="InterPro"/>
</dbReference>
<dbReference type="PRINTS" id="PR01813">
    <property type="entry name" value="ANNEXINFUNGI"/>
</dbReference>
<dbReference type="InterPro" id="IPR037104">
    <property type="entry name" value="Annexin_sf"/>
</dbReference>
<name>A0AAN6N6S8_9PEZI</name>
<sequence>MSYGGYPPYNQPPPPGNYYQQQAPPPQPYGAQPPPGQYYQQPPPQGYGQPPPPQPYGAPPSQHYGAPSPQPYGAAPPPAQPYPPAPHAGGYAPPAQQYGAPQPYGTPQGYGQAPPPAQPYGQPPPQQYPQAYAPQYPPTPPSLGYGPPQIIAWNGDADAHALRAAMKGFGTDEKALIRILSTKDPLQVATIRDAYERIHRRNLISDIKSETSGWFEEGLVALVRGPLLHDVHMLGAAMSGPGTKEKVLNDVLLGRSNADLNAIKSAYQHTFRRRLEDDLRGDLSFKTERHFMIVIGAQRAEDSVPVVKAEVDRDVDDLYNATERKIGTDEMKVCSILSTRNDNQIRAIAYAYQQRYARSLEDTIRKEFSGHMEDALLYQLRRGLDKYMHQAALLEDAMAGAGTKDYLLVSRVVRFHWDRTNMTNVRGAYQQRYRQDLATRIRRETSGHYETLMLACIGERV</sequence>
<dbReference type="Proteomes" id="UP001303473">
    <property type="component" value="Unassembled WGS sequence"/>
</dbReference>
<evidence type="ECO:0000256" key="6">
    <source>
        <dbReference type="RuleBase" id="RU003540"/>
    </source>
</evidence>
<dbReference type="Gene3D" id="1.10.220.10">
    <property type="entry name" value="Annexin"/>
    <property type="match status" value="4"/>
</dbReference>
<feature type="compositionally biased region" description="Low complexity" evidence="7">
    <location>
        <begin position="87"/>
        <end position="112"/>
    </location>
</feature>
<dbReference type="PRINTS" id="PR00196">
    <property type="entry name" value="ANNEXIN"/>
</dbReference>
<dbReference type="FunFam" id="1.10.220.10:FF:000005">
    <property type="entry name" value="Annexin"/>
    <property type="match status" value="1"/>
</dbReference>
<feature type="compositionally biased region" description="Pro residues" evidence="7">
    <location>
        <begin position="113"/>
        <end position="127"/>
    </location>
</feature>
<evidence type="ECO:0000256" key="3">
    <source>
        <dbReference type="ARBA" id="ARBA00022837"/>
    </source>
</evidence>
<dbReference type="GO" id="GO:0005544">
    <property type="term" value="F:calcium-dependent phospholipid binding"/>
    <property type="evidence" value="ECO:0007669"/>
    <property type="project" value="UniProtKB-KW"/>
</dbReference>
<evidence type="ECO:0000256" key="2">
    <source>
        <dbReference type="ARBA" id="ARBA00022737"/>
    </source>
</evidence>
<keyword evidence="2 6" id="KW-0677">Repeat</keyword>
<dbReference type="GO" id="GO:0005886">
    <property type="term" value="C:plasma membrane"/>
    <property type="evidence" value="ECO:0007669"/>
    <property type="project" value="TreeGrafter"/>
</dbReference>
<dbReference type="PANTHER" id="PTHR10502">
    <property type="entry name" value="ANNEXIN"/>
    <property type="match status" value="1"/>
</dbReference>
<dbReference type="GO" id="GO:0012506">
    <property type="term" value="C:vesicle membrane"/>
    <property type="evidence" value="ECO:0007669"/>
    <property type="project" value="TreeGrafter"/>
</dbReference>
<evidence type="ECO:0000313" key="9">
    <source>
        <dbReference type="Proteomes" id="UP001303473"/>
    </source>
</evidence>
<dbReference type="SUPFAM" id="SSF47874">
    <property type="entry name" value="Annexin"/>
    <property type="match status" value="1"/>
</dbReference>
<dbReference type="EMBL" id="MU853822">
    <property type="protein sequence ID" value="KAK3938798.1"/>
    <property type="molecule type" value="Genomic_DNA"/>
</dbReference>
<feature type="compositionally biased region" description="Pro residues" evidence="7">
    <location>
        <begin position="68"/>
        <end position="86"/>
    </location>
</feature>
<dbReference type="InterPro" id="IPR018502">
    <property type="entry name" value="Annexin_repeat"/>
</dbReference>
<dbReference type="PANTHER" id="PTHR10502:SF102">
    <property type="entry name" value="ANNEXIN B11"/>
    <property type="match status" value="1"/>
</dbReference>
<organism evidence="8 9">
    <name type="scientific">Diplogelasinospora grovesii</name>
    <dbReference type="NCBI Taxonomy" id="303347"/>
    <lineage>
        <taxon>Eukaryota</taxon>
        <taxon>Fungi</taxon>
        <taxon>Dikarya</taxon>
        <taxon>Ascomycota</taxon>
        <taxon>Pezizomycotina</taxon>
        <taxon>Sordariomycetes</taxon>
        <taxon>Sordariomycetidae</taxon>
        <taxon>Sordariales</taxon>
        <taxon>Diplogelasinosporaceae</taxon>
        <taxon>Diplogelasinospora</taxon>
    </lineage>
</organism>
<evidence type="ECO:0000313" key="8">
    <source>
        <dbReference type="EMBL" id="KAK3938798.1"/>
    </source>
</evidence>
<keyword evidence="5 6" id="KW-0111">Calcium/phospholipid-binding</keyword>
<dbReference type="PROSITE" id="PS51897">
    <property type="entry name" value="ANNEXIN_2"/>
    <property type="match status" value="4"/>
</dbReference>
<accession>A0AAN6N6S8</accession>
<gene>
    <name evidence="8" type="ORF">QBC46DRAFT_160159</name>
</gene>
<keyword evidence="3 6" id="KW-0106">Calcium</keyword>
<dbReference type="PROSITE" id="PS00223">
    <property type="entry name" value="ANNEXIN_1"/>
    <property type="match status" value="1"/>
</dbReference>
<feature type="compositionally biased region" description="Pro residues" evidence="7">
    <location>
        <begin position="23"/>
        <end position="58"/>
    </location>
</feature>
<dbReference type="InterPro" id="IPR009117">
    <property type="entry name" value="ANX14"/>
</dbReference>
<keyword evidence="4 6" id="KW-0041">Annexin</keyword>